<dbReference type="GO" id="GO:0003677">
    <property type="term" value="F:DNA binding"/>
    <property type="evidence" value="ECO:0007669"/>
    <property type="project" value="UniProtKB-KW"/>
</dbReference>
<name>A0A329MTK0_9BACL</name>
<organism evidence="5 6">
    <name type="scientific">Paenibacillus contaminans</name>
    <dbReference type="NCBI Taxonomy" id="450362"/>
    <lineage>
        <taxon>Bacteria</taxon>
        <taxon>Bacillati</taxon>
        <taxon>Bacillota</taxon>
        <taxon>Bacilli</taxon>
        <taxon>Bacillales</taxon>
        <taxon>Paenibacillaceae</taxon>
        <taxon>Paenibacillus</taxon>
    </lineage>
</organism>
<dbReference type="AlphaFoldDB" id="A0A329MTK0"/>
<dbReference type="OrthoDB" id="2355600at2"/>
<reference evidence="5 6" key="1">
    <citation type="journal article" date="2009" name="Int. J. Syst. Evol. Microbiol.">
        <title>Paenibacillus contaminans sp. nov., isolated from a contaminated laboratory plate.</title>
        <authorList>
            <person name="Chou J.H."/>
            <person name="Lee J.H."/>
            <person name="Lin M.C."/>
            <person name="Chang P.S."/>
            <person name="Arun A.B."/>
            <person name="Young C.C."/>
            <person name="Chen W.M."/>
        </authorList>
    </citation>
    <scope>NUCLEOTIDE SEQUENCE [LARGE SCALE GENOMIC DNA]</scope>
    <source>
        <strain evidence="5 6">CKOBP-6</strain>
    </source>
</reference>
<dbReference type="GO" id="GO:0003700">
    <property type="term" value="F:DNA-binding transcription factor activity"/>
    <property type="evidence" value="ECO:0007669"/>
    <property type="project" value="InterPro"/>
</dbReference>
<evidence type="ECO:0000256" key="1">
    <source>
        <dbReference type="ARBA" id="ARBA00023015"/>
    </source>
</evidence>
<dbReference type="InterPro" id="IPR000835">
    <property type="entry name" value="HTH_MarR-typ"/>
</dbReference>
<dbReference type="Gene3D" id="1.10.10.10">
    <property type="entry name" value="Winged helix-like DNA-binding domain superfamily/Winged helix DNA-binding domain"/>
    <property type="match status" value="1"/>
</dbReference>
<evidence type="ECO:0000256" key="2">
    <source>
        <dbReference type="ARBA" id="ARBA00023125"/>
    </source>
</evidence>
<evidence type="ECO:0000313" key="5">
    <source>
        <dbReference type="EMBL" id="RAV22932.1"/>
    </source>
</evidence>
<evidence type="ECO:0000256" key="3">
    <source>
        <dbReference type="ARBA" id="ARBA00023163"/>
    </source>
</evidence>
<dbReference type="SUPFAM" id="SSF46785">
    <property type="entry name" value="Winged helix' DNA-binding domain"/>
    <property type="match status" value="1"/>
</dbReference>
<dbReference type="EMBL" id="QMFB01000001">
    <property type="protein sequence ID" value="RAV22932.1"/>
    <property type="molecule type" value="Genomic_DNA"/>
</dbReference>
<dbReference type="CDD" id="cd00090">
    <property type="entry name" value="HTH_ARSR"/>
    <property type="match status" value="1"/>
</dbReference>
<feature type="domain" description="HTH marR-type" evidence="4">
    <location>
        <begin position="7"/>
        <end position="145"/>
    </location>
</feature>
<dbReference type="Proteomes" id="UP000250369">
    <property type="component" value="Unassembled WGS sequence"/>
</dbReference>
<keyword evidence="2" id="KW-0238">DNA-binding</keyword>
<keyword evidence="6" id="KW-1185">Reference proteome</keyword>
<keyword evidence="1" id="KW-0805">Transcription regulation</keyword>
<comment type="caution">
    <text evidence="5">The sequence shown here is derived from an EMBL/GenBank/DDBJ whole genome shotgun (WGS) entry which is preliminary data.</text>
</comment>
<dbReference type="SMART" id="SM00347">
    <property type="entry name" value="HTH_MARR"/>
    <property type="match status" value="1"/>
</dbReference>
<sequence>MGKEADIDKLIECVKEMNEAEYVINTMLLREFQTLLEDEITTKQALLLEIVNKRKSVTVREIADSMQVSSSAISQIVSKLEKSGYVKREINVHNRREILVLLDEEGVRFFAKHDQVERAIIERFYAKLDFEDVELLNKLTFKLKKIVEAELSGK</sequence>
<gene>
    <name evidence="5" type="ORF">DQG23_01645</name>
</gene>
<dbReference type="PROSITE" id="PS50995">
    <property type="entry name" value="HTH_MARR_2"/>
    <property type="match status" value="1"/>
</dbReference>
<dbReference type="RefSeq" id="WP_113029041.1">
    <property type="nucleotide sequence ID" value="NZ_QMFB01000001.1"/>
</dbReference>
<keyword evidence="3" id="KW-0804">Transcription</keyword>
<dbReference type="PRINTS" id="PR00598">
    <property type="entry name" value="HTHMARR"/>
</dbReference>
<dbReference type="Pfam" id="PF01047">
    <property type="entry name" value="MarR"/>
    <property type="match status" value="1"/>
</dbReference>
<evidence type="ECO:0000259" key="4">
    <source>
        <dbReference type="PROSITE" id="PS50995"/>
    </source>
</evidence>
<dbReference type="InterPro" id="IPR036388">
    <property type="entry name" value="WH-like_DNA-bd_sf"/>
</dbReference>
<dbReference type="PANTHER" id="PTHR42756">
    <property type="entry name" value="TRANSCRIPTIONAL REGULATOR, MARR"/>
    <property type="match status" value="1"/>
</dbReference>
<proteinExistence type="predicted"/>
<dbReference type="InterPro" id="IPR036390">
    <property type="entry name" value="WH_DNA-bd_sf"/>
</dbReference>
<accession>A0A329MTK0</accession>
<dbReference type="InterPro" id="IPR011991">
    <property type="entry name" value="ArsR-like_HTH"/>
</dbReference>
<dbReference type="PANTHER" id="PTHR42756:SF1">
    <property type="entry name" value="TRANSCRIPTIONAL REPRESSOR OF EMRAB OPERON"/>
    <property type="match status" value="1"/>
</dbReference>
<protein>
    <submittedName>
        <fullName evidence="5">MarR family transcriptional regulator</fullName>
    </submittedName>
</protein>
<evidence type="ECO:0000313" key="6">
    <source>
        <dbReference type="Proteomes" id="UP000250369"/>
    </source>
</evidence>